<gene>
    <name evidence="11" type="ORF">ACFP90_23715</name>
</gene>
<sequence>MTREATSWPPRLPPAWSGTPKDPMTKTIDIVQKLWNLCNDLRDDGVTYHQYVTELTYLLFLKMAKETATEDQLPEGYRWDDLLKLSAPDLFEHYRRTLLELGTKGAPLVRQIYADANSFIRKPVTIKKLVADIDALDWYSAREEGLGDLYEGLLAKNANEKKSGAGQYFTPRPLIDSIVAVMKPTSDDRIQDPAAGTGGFLIAAHHYIREHEDEFTWDDARRERYYQDAYHGMELVPDTQRLALMNLMLHGLANDPEKSGIHLGDTLSDDYKKLGKATLILSNPPFGTKKGGGVPTRDDLTFETSNKQFSFLQHIYNALETNGRAAVILPDNVLFESGIGKAIRANLMDKCRLHTLLRLPTGIFYAQGVKTNVLFLTRGAGEKGNTQEVWVYDMRANMPQFGKRTPFTREYFREFEAAFGEDPRGGAEALAARVDTGMEGRFRRFTREQIAERGDSLDISWLKDDSADTGELPEPAQLAEEALTELKGAMEELRAILLELGESDETLEEAGVLV</sequence>
<evidence type="ECO:0000256" key="5">
    <source>
        <dbReference type="ARBA" id="ARBA00022691"/>
    </source>
</evidence>
<dbReference type="InterPro" id="IPR022749">
    <property type="entry name" value="D12N6_MeTrfase_N"/>
</dbReference>
<dbReference type="InterPro" id="IPR051537">
    <property type="entry name" value="DNA_Adenine_Mtase"/>
</dbReference>
<evidence type="ECO:0000313" key="11">
    <source>
        <dbReference type="EMBL" id="MFC6663056.1"/>
    </source>
</evidence>
<keyword evidence="5" id="KW-0949">S-adenosyl-L-methionine</keyword>
<dbReference type="InterPro" id="IPR029063">
    <property type="entry name" value="SAM-dependent_MTases_sf"/>
</dbReference>
<evidence type="ECO:0000256" key="7">
    <source>
        <dbReference type="ARBA" id="ARBA00047942"/>
    </source>
</evidence>
<dbReference type="Pfam" id="PF12161">
    <property type="entry name" value="HsdM_N"/>
    <property type="match status" value="1"/>
</dbReference>
<dbReference type="PROSITE" id="PS00092">
    <property type="entry name" value="N6_MTASE"/>
    <property type="match status" value="1"/>
</dbReference>
<accession>A0ABW1ZQS6</accession>
<dbReference type="SUPFAM" id="SSF53335">
    <property type="entry name" value="S-adenosyl-L-methionine-dependent methyltransferases"/>
    <property type="match status" value="1"/>
</dbReference>
<dbReference type="Pfam" id="PF02384">
    <property type="entry name" value="N6_Mtase"/>
    <property type="match status" value="1"/>
</dbReference>
<dbReference type="EMBL" id="JBHSWB010000002">
    <property type="protein sequence ID" value="MFC6663056.1"/>
    <property type="molecule type" value="Genomic_DNA"/>
</dbReference>
<dbReference type="Gene3D" id="1.20.1260.30">
    <property type="match status" value="1"/>
</dbReference>
<dbReference type="InterPro" id="IPR002052">
    <property type="entry name" value="DNA_methylase_N6_adenine_CS"/>
</dbReference>
<dbReference type="GO" id="GO:0008168">
    <property type="term" value="F:methyltransferase activity"/>
    <property type="evidence" value="ECO:0007669"/>
    <property type="project" value="UniProtKB-KW"/>
</dbReference>
<evidence type="ECO:0000256" key="8">
    <source>
        <dbReference type="SAM" id="MobiDB-lite"/>
    </source>
</evidence>
<evidence type="ECO:0000259" key="10">
    <source>
        <dbReference type="Pfam" id="PF12161"/>
    </source>
</evidence>
<dbReference type="PANTHER" id="PTHR42933">
    <property type="entry name" value="SLR6095 PROTEIN"/>
    <property type="match status" value="1"/>
</dbReference>
<evidence type="ECO:0000256" key="4">
    <source>
        <dbReference type="ARBA" id="ARBA00022679"/>
    </source>
</evidence>
<dbReference type="PRINTS" id="PR00507">
    <property type="entry name" value="N12N6MTFRASE"/>
</dbReference>
<dbReference type="GO" id="GO:0032259">
    <property type="term" value="P:methylation"/>
    <property type="evidence" value="ECO:0007669"/>
    <property type="project" value="UniProtKB-KW"/>
</dbReference>
<dbReference type="InterPro" id="IPR003356">
    <property type="entry name" value="DNA_methylase_A-5"/>
</dbReference>
<comment type="caution">
    <text evidence="11">The sequence shown here is derived from an EMBL/GenBank/DDBJ whole genome shotgun (WGS) entry which is preliminary data.</text>
</comment>
<dbReference type="Gene3D" id="3.40.50.150">
    <property type="entry name" value="Vaccinia Virus protein VP39"/>
    <property type="match status" value="1"/>
</dbReference>
<proteinExistence type="inferred from homology"/>
<evidence type="ECO:0000256" key="3">
    <source>
        <dbReference type="ARBA" id="ARBA00022603"/>
    </source>
</evidence>
<dbReference type="PANTHER" id="PTHR42933:SF4">
    <property type="entry name" value="TYPE I RESTRICTION ENZYME ECOKI METHYLASE SUBUNIT"/>
    <property type="match status" value="1"/>
</dbReference>
<protein>
    <recommendedName>
        <fullName evidence="2">site-specific DNA-methyltransferase (adenine-specific)</fullName>
        <ecNumber evidence="2">2.1.1.72</ecNumber>
    </recommendedName>
</protein>
<feature type="domain" description="DNA methylase adenine-specific" evidence="9">
    <location>
        <begin position="144"/>
        <end position="425"/>
    </location>
</feature>
<name>A0ABW1ZQS6_9DEIO</name>
<keyword evidence="3 11" id="KW-0489">Methyltransferase</keyword>
<evidence type="ECO:0000256" key="1">
    <source>
        <dbReference type="ARBA" id="ARBA00006594"/>
    </source>
</evidence>
<comment type="similarity">
    <text evidence="1">Belongs to the N(4)/N(6)-methyltransferase family.</text>
</comment>
<evidence type="ECO:0000313" key="12">
    <source>
        <dbReference type="Proteomes" id="UP001596317"/>
    </source>
</evidence>
<evidence type="ECO:0000259" key="9">
    <source>
        <dbReference type="Pfam" id="PF02384"/>
    </source>
</evidence>
<reference evidence="12" key="1">
    <citation type="journal article" date="2019" name="Int. J. Syst. Evol. Microbiol.">
        <title>The Global Catalogue of Microorganisms (GCM) 10K type strain sequencing project: providing services to taxonomists for standard genome sequencing and annotation.</title>
        <authorList>
            <consortium name="The Broad Institute Genomics Platform"/>
            <consortium name="The Broad Institute Genome Sequencing Center for Infectious Disease"/>
            <person name="Wu L."/>
            <person name="Ma J."/>
        </authorList>
    </citation>
    <scope>NUCLEOTIDE SEQUENCE [LARGE SCALE GENOMIC DNA]</scope>
    <source>
        <strain evidence="12">CCUG 63830</strain>
    </source>
</reference>
<evidence type="ECO:0000256" key="2">
    <source>
        <dbReference type="ARBA" id="ARBA00011900"/>
    </source>
</evidence>
<keyword evidence="4" id="KW-0808">Transferase</keyword>
<dbReference type="EC" id="2.1.1.72" evidence="2"/>
<dbReference type="RefSeq" id="WP_224612031.1">
    <property type="nucleotide sequence ID" value="NZ_JAIQXV010000022.1"/>
</dbReference>
<keyword evidence="12" id="KW-1185">Reference proteome</keyword>
<evidence type="ECO:0000256" key="6">
    <source>
        <dbReference type="ARBA" id="ARBA00022747"/>
    </source>
</evidence>
<comment type="catalytic activity">
    <reaction evidence="7">
        <text>a 2'-deoxyadenosine in DNA + S-adenosyl-L-methionine = an N(6)-methyl-2'-deoxyadenosine in DNA + S-adenosyl-L-homocysteine + H(+)</text>
        <dbReference type="Rhea" id="RHEA:15197"/>
        <dbReference type="Rhea" id="RHEA-COMP:12418"/>
        <dbReference type="Rhea" id="RHEA-COMP:12419"/>
        <dbReference type="ChEBI" id="CHEBI:15378"/>
        <dbReference type="ChEBI" id="CHEBI:57856"/>
        <dbReference type="ChEBI" id="CHEBI:59789"/>
        <dbReference type="ChEBI" id="CHEBI:90615"/>
        <dbReference type="ChEBI" id="CHEBI:90616"/>
        <dbReference type="EC" id="2.1.1.72"/>
    </reaction>
</comment>
<dbReference type="InterPro" id="IPR038333">
    <property type="entry name" value="T1MK-like_N_sf"/>
</dbReference>
<organism evidence="11 12">
    <name type="scientific">Deinococcus multiflagellatus</name>
    <dbReference type="NCBI Taxonomy" id="1656887"/>
    <lineage>
        <taxon>Bacteria</taxon>
        <taxon>Thermotogati</taxon>
        <taxon>Deinococcota</taxon>
        <taxon>Deinococci</taxon>
        <taxon>Deinococcales</taxon>
        <taxon>Deinococcaceae</taxon>
        <taxon>Deinococcus</taxon>
    </lineage>
</organism>
<feature type="region of interest" description="Disordered" evidence="8">
    <location>
        <begin position="1"/>
        <end position="23"/>
    </location>
</feature>
<feature type="domain" description="N6 adenine-specific DNA methyltransferase N-terminal" evidence="10">
    <location>
        <begin position="31"/>
        <end position="105"/>
    </location>
</feature>
<keyword evidence="6" id="KW-0680">Restriction system</keyword>
<dbReference type="Proteomes" id="UP001596317">
    <property type="component" value="Unassembled WGS sequence"/>
</dbReference>